<protein>
    <submittedName>
        <fullName evidence="1">DUF3445 domain-containing protein</fullName>
    </submittedName>
</protein>
<dbReference type="InterPro" id="IPR021848">
    <property type="entry name" value="HODM_asu-like"/>
</dbReference>
<keyword evidence="2" id="KW-1185">Reference proteome</keyword>
<dbReference type="EMBL" id="JAUKWQ010000002">
    <property type="protein sequence ID" value="MDO1581990.1"/>
    <property type="molecule type" value="Genomic_DNA"/>
</dbReference>
<name>A0ABT8SUM1_9HYPH</name>
<dbReference type="Proteomes" id="UP001169006">
    <property type="component" value="Unassembled WGS sequence"/>
</dbReference>
<proteinExistence type="predicted"/>
<gene>
    <name evidence="1" type="ORF">Q2T52_07770</name>
</gene>
<evidence type="ECO:0000313" key="2">
    <source>
        <dbReference type="Proteomes" id="UP001169006"/>
    </source>
</evidence>
<evidence type="ECO:0000313" key="1">
    <source>
        <dbReference type="EMBL" id="MDO1581990.1"/>
    </source>
</evidence>
<sequence>MVTYTPYDGSSTPFTIGLTQLDLNDWIEPDGDLARYLTEKRRLLATQRDVIFRAEPDTLDAQQEVLTLLADYLPERYPNLYRPKDRSIEVVGAATVSLGSSDLPPLMRAGLLVQNDLVIMRRGDNGWRIAAAFVAFPSSWSLEEKFGRVMDEVHADVPGFEGGSRNAELINRMFDRLQPDRSVKRLNWSINWSEALFSPKPKSDRVVPDIPAAESFIRVERQTLRKLPQTGDILFTIRIYMDPIAALAREPDGAQLMRHLAAQLDALTSEEAAYKGLTHRRAEFVELLIKSAENLGHPQPLP</sequence>
<comment type="caution">
    <text evidence="1">The sequence shown here is derived from an EMBL/GenBank/DDBJ whole genome shotgun (WGS) entry which is preliminary data.</text>
</comment>
<accession>A0ABT8SUM1</accession>
<dbReference type="Pfam" id="PF11927">
    <property type="entry name" value="HODM_asu-like"/>
    <property type="match status" value="1"/>
</dbReference>
<reference evidence="1" key="2">
    <citation type="submission" date="2023-07" db="EMBL/GenBank/DDBJ databases">
        <authorList>
            <person name="Sun H."/>
        </authorList>
    </citation>
    <scope>NUCLEOTIDE SEQUENCE</scope>
    <source>
        <strain evidence="1">05753</strain>
    </source>
</reference>
<reference evidence="1" key="1">
    <citation type="journal article" date="2015" name="Int. J. Syst. Evol. Microbiol.">
        <title>Rhizobium oryzicola sp. nov., potential plant-growth-promoting endophytic bacteria isolated from rice roots.</title>
        <authorList>
            <person name="Zhang X.X."/>
            <person name="Gao J.S."/>
            <person name="Cao Y.H."/>
            <person name="Sheirdil R.A."/>
            <person name="Wang X.C."/>
            <person name="Zhang L."/>
        </authorList>
    </citation>
    <scope>NUCLEOTIDE SEQUENCE</scope>
    <source>
        <strain evidence="1">05753</strain>
    </source>
</reference>
<dbReference type="RefSeq" id="WP_302076144.1">
    <property type="nucleotide sequence ID" value="NZ_JAUKWQ010000002.1"/>
</dbReference>
<organism evidence="1 2">
    <name type="scientific">Rhizobium oryzicola</name>
    <dbReference type="NCBI Taxonomy" id="1232668"/>
    <lineage>
        <taxon>Bacteria</taxon>
        <taxon>Pseudomonadati</taxon>
        <taxon>Pseudomonadota</taxon>
        <taxon>Alphaproteobacteria</taxon>
        <taxon>Hyphomicrobiales</taxon>
        <taxon>Rhizobiaceae</taxon>
        <taxon>Rhizobium/Agrobacterium group</taxon>
        <taxon>Rhizobium</taxon>
    </lineage>
</organism>